<name>A0A8J5LV77_ZINOF</name>
<dbReference type="GO" id="GO:0003676">
    <property type="term" value="F:nucleic acid binding"/>
    <property type="evidence" value="ECO:0007669"/>
    <property type="project" value="InterPro"/>
</dbReference>
<dbReference type="Gene3D" id="3.30.420.10">
    <property type="entry name" value="Ribonuclease H-like superfamily/Ribonuclease H"/>
    <property type="match status" value="1"/>
</dbReference>
<evidence type="ECO:0000313" key="3">
    <source>
        <dbReference type="Proteomes" id="UP000734854"/>
    </source>
</evidence>
<gene>
    <name evidence="2" type="ORF">ZIOFF_005930</name>
</gene>
<dbReference type="EMBL" id="JACMSC010000002">
    <property type="protein sequence ID" value="KAG6532092.1"/>
    <property type="molecule type" value="Genomic_DNA"/>
</dbReference>
<feature type="domain" description="Piwi" evidence="1">
    <location>
        <begin position="152"/>
        <end position="242"/>
    </location>
</feature>
<dbReference type="AlphaFoldDB" id="A0A8J5LV77"/>
<dbReference type="InterPro" id="IPR012337">
    <property type="entry name" value="RNaseH-like_sf"/>
</dbReference>
<reference evidence="2 3" key="1">
    <citation type="submission" date="2020-08" db="EMBL/GenBank/DDBJ databases">
        <title>Plant Genome Project.</title>
        <authorList>
            <person name="Zhang R.-G."/>
        </authorList>
    </citation>
    <scope>NUCLEOTIDE SEQUENCE [LARGE SCALE GENOMIC DNA]</scope>
    <source>
        <tissue evidence="2">Rhizome</tissue>
    </source>
</reference>
<evidence type="ECO:0000313" key="2">
    <source>
        <dbReference type="EMBL" id="KAG6532092.1"/>
    </source>
</evidence>
<dbReference type="SMART" id="SM00950">
    <property type="entry name" value="Piwi"/>
    <property type="match status" value="1"/>
</dbReference>
<dbReference type="Pfam" id="PF02171">
    <property type="entry name" value="Piwi"/>
    <property type="match status" value="1"/>
</dbReference>
<proteinExistence type="predicted"/>
<accession>A0A8J5LV77</accession>
<sequence length="252" mass="27891">MTTSPSTPTPLSTSATNLPVSDIPSVRAYDFPVKEEPHLDYGDGERMPLSPEGYGFSSSQYLFTISESNEKGYGEAGDDGEIFSSDDPVLFKPYKSQSPMGGINSCLSIERSSAIPLVSDTPTIILEMVFVNHSLFKSSILNWIKLLRPASFLMNNGTIIDNKICHPRNYDFYICAHAGMIGITRPTHYHVLMNEIGFTTDSLQELVHSLSYVFQRSTTAISVVAPICYAHLAATQVGQFVKFEDLYNCTFE</sequence>
<dbReference type="PROSITE" id="PS50822">
    <property type="entry name" value="PIWI"/>
    <property type="match status" value="1"/>
</dbReference>
<evidence type="ECO:0000259" key="1">
    <source>
        <dbReference type="PROSITE" id="PS50822"/>
    </source>
</evidence>
<dbReference type="InterPro" id="IPR036397">
    <property type="entry name" value="RNaseH_sf"/>
</dbReference>
<comment type="caution">
    <text evidence="2">The sequence shown here is derived from an EMBL/GenBank/DDBJ whole genome shotgun (WGS) entry which is preliminary data.</text>
</comment>
<protein>
    <recommendedName>
        <fullName evidence="1">Piwi domain-containing protein</fullName>
    </recommendedName>
</protein>
<dbReference type="SUPFAM" id="SSF53098">
    <property type="entry name" value="Ribonuclease H-like"/>
    <property type="match status" value="1"/>
</dbReference>
<dbReference type="Proteomes" id="UP000734854">
    <property type="component" value="Unassembled WGS sequence"/>
</dbReference>
<dbReference type="InterPro" id="IPR003165">
    <property type="entry name" value="Piwi"/>
</dbReference>
<keyword evidence="3" id="KW-1185">Reference proteome</keyword>
<dbReference type="PANTHER" id="PTHR22891">
    <property type="entry name" value="EUKARYOTIC TRANSLATION INITIATION FACTOR 2C"/>
    <property type="match status" value="1"/>
</dbReference>
<organism evidence="2 3">
    <name type="scientific">Zingiber officinale</name>
    <name type="common">Ginger</name>
    <name type="synonym">Amomum zingiber</name>
    <dbReference type="NCBI Taxonomy" id="94328"/>
    <lineage>
        <taxon>Eukaryota</taxon>
        <taxon>Viridiplantae</taxon>
        <taxon>Streptophyta</taxon>
        <taxon>Embryophyta</taxon>
        <taxon>Tracheophyta</taxon>
        <taxon>Spermatophyta</taxon>
        <taxon>Magnoliopsida</taxon>
        <taxon>Liliopsida</taxon>
        <taxon>Zingiberales</taxon>
        <taxon>Zingiberaceae</taxon>
        <taxon>Zingiber</taxon>
    </lineage>
</organism>